<keyword evidence="9" id="KW-0677">Repeat</keyword>
<dbReference type="Proteomes" id="UP000812440">
    <property type="component" value="Chromosome 6"/>
</dbReference>
<dbReference type="GO" id="GO:0000723">
    <property type="term" value="P:telomere maintenance"/>
    <property type="evidence" value="ECO:0007669"/>
    <property type="project" value="TreeGrafter"/>
</dbReference>
<dbReference type="OrthoDB" id="431717at2759"/>
<accession>A0A8T2JET0</accession>
<feature type="domain" description="PI3K/PI4K catalytic" evidence="19">
    <location>
        <begin position="2577"/>
        <end position="2907"/>
    </location>
</feature>
<feature type="chain" id="PRO_5035819297" description="DNA-dependent protein kinase catalytic subunit" evidence="18">
    <location>
        <begin position="25"/>
        <end position="2982"/>
    </location>
</feature>
<dbReference type="Pfam" id="PF02260">
    <property type="entry name" value="FATC"/>
    <property type="match status" value="1"/>
</dbReference>
<dbReference type="PROSITE" id="PS51189">
    <property type="entry name" value="FAT"/>
    <property type="match status" value="1"/>
</dbReference>
<dbReference type="EMBL" id="JAACNH010000005">
    <property type="protein sequence ID" value="KAG8442078.1"/>
    <property type="molecule type" value="Genomic_DNA"/>
</dbReference>
<dbReference type="Pfam" id="PF08163">
    <property type="entry name" value="DNAPKcs_CC3"/>
    <property type="match status" value="1"/>
</dbReference>
<dbReference type="GO" id="GO:0005524">
    <property type="term" value="F:ATP binding"/>
    <property type="evidence" value="ECO:0007669"/>
    <property type="project" value="UniProtKB-KW"/>
</dbReference>
<dbReference type="SUPFAM" id="SSF48371">
    <property type="entry name" value="ARM repeat"/>
    <property type="match status" value="1"/>
</dbReference>
<dbReference type="Pfam" id="PF00454">
    <property type="entry name" value="PI3_PI4_kinase"/>
    <property type="match status" value="1"/>
</dbReference>
<dbReference type="GO" id="GO:0006303">
    <property type="term" value="P:double-strand break repair via nonhomologous end joining"/>
    <property type="evidence" value="ECO:0007669"/>
    <property type="project" value="InterPro"/>
</dbReference>
<evidence type="ECO:0000256" key="5">
    <source>
        <dbReference type="ARBA" id="ARBA00022517"/>
    </source>
</evidence>
<dbReference type="InterPro" id="IPR018936">
    <property type="entry name" value="PI3/4_kinase_CS"/>
</dbReference>
<dbReference type="FunFam" id="3.30.1010.10:FF:000013">
    <property type="entry name" value="Protein kinase, DNA-activated, catalytic subunit"/>
    <property type="match status" value="1"/>
</dbReference>
<dbReference type="InterPro" id="IPR011009">
    <property type="entry name" value="Kinase-like_dom_sf"/>
</dbReference>
<dbReference type="FunFam" id="1.10.1070.11:FF:000018">
    <property type="entry name" value="DNA-dependent protein kinase catalytic subunit"/>
    <property type="match status" value="1"/>
</dbReference>
<keyword evidence="13" id="KW-0802">TPR repeat</keyword>
<dbReference type="GO" id="GO:0033152">
    <property type="term" value="P:immunoglobulin V(D)J recombination"/>
    <property type="evidence" value="ECO:0007669"/>
    <property type="project" value="TreeGrafter"/>
</dbReference>
<evidence type="ECO:0000256" key="13">
    <source>
        <dbReference type="ARBA" id="ARBA00022803"/>
    </source>
</evidence>
<dbReference type="Gene3D" id="3.30.1010.10">
    <property type="entry name" value="Phosphatidylinositol 3-kinase Catalytic Subunit, Chain A, domain 4"/>
    <property type="match status" value="1"/>
</dbReference>
<keyword evidence="15" id="KW-0234">DNA repair</keyword>
<evidence type="ECO:0000313" key="22">
    <source>
        <dbReference type="EMBL" id="KAG8442078.1"/>
    </source>
</evidence>
<keyword evidence="11" id="KW-0227">DNA damage</keyword>
<dbReference type="InterPro" id="IPR050517">
    <property type="entry name" value="DDR_Repair_Kinase"/>
</dbReference>
<evidence type="ECO:0000256" key="8">
    <source>
        <dbReference type="ARBA" id="ARBA00022679"/>
    </source>
</evidence>
<dbReference type="PANTHER" id="PTHR11139">
    <property type="entry name" value="ATAXIA TELANGIECTASIA MUTATED ATM -RELATED"/>
    <property type="match status" value="1"/>
</dbReference>
<gene>
    <name evidence="22" type="ORF">GDO86_011029</name>
</gene>
<dbReference type="PANTHER" id="PTHR11139:SF68">
    <property type="entry name" value="DNA-DEPENDENT PROTEIN KINASE CATALYTIC SUBUNIT"/>
    <property type="match status" value="1"/>
</dbReference>
<dbReference type="InterPro" id="IPR037706">
    <property type="entry name" value="DNA-PK_dom"/>
</dbReference>
<proteinExistence type="inferred from homology"/>
<evidence type="ECO:0000259" key="21">
    <source>
        <dbReference type="PROSITE" id="PS51190"/>
    </source>
</evidence>
<dbReference type="Gene3D" id="1.10.1070.11">
    <property type="entry name" value="Phosphatidylinositol 3-/4-kinase, catalytic domain"/>
    <property type="match status" value="1"/>
</dbReference>
<dbReference type="SMART" id="SM01344">
    <property type="entry name" value="NUC194"/>
    <property type="match status" value="1"/>
</dbReference>
<evidence type="ECO:0000256" key="3">
    <source>
        <dbReference type="ARBA" id="ARBA00012513"/>
    </source>
</evidence>
<keyword evidence="7" id="KW-0597">Phosphoprotein</keyword>
<evidence type="ECO:0000256" key="7">
    <source>
        <dbReference type="ARBA" id="ARBA00022553"/>
    </source>
</evidence>
<dbReference type="InterPro" id="IPR012582">
    <property type="entry name" value="DNAPKcs_CC3"/>
</dbReference>
<dbReference type="SMART" id="SM01343">
    <property type="entry name" value="FATC"/>
    <property type="match status" value="1"/>
</dbReference>
<organism evidence="22 23">
    <name type="scientific">Hymenochirus boettgeri</name>
    <name type="common">Congo dwarf clawed frog</name>
    <dbReference type="NCBI Taxonomy" id="247094"/>
    <lineage>
        <taxon>Eukaryota</taxon>
        <taxon>Metazoa</taxon>
        <taxon>Chordata</taxon>
        <taxon>Craniata</taxon>
        <taxon>Vertebrata</taxon>
        <taxon>Euteleostomi</taxon>
        <taxon>Amphibia</taxon>
        <taxon>Batrachia</taxon>
        <taxon>Anura</taxon>
        <taxon>Pipoidea</taxon>
        <taxon>Pipidae</taxon>
        <taxon>Pipinae</taxon>
        <taxon>Hymenochirus</taxon>
    </lineage>
</organism>
<evidence type="ECO:0000256" key="6">
    <source>
        <dbReference type="ARBA" id="ARBA00022527"/>
    </source>
</evidence>
<dbReference type="Pfam" id="PF20502">
    <property type="entry name" value="DNAPKcs_CC1-2"/>
    <property type="match status" value="1"/>
</dbReference>
<evidence type="ECO:0000256" key="12">
    <source>
        <dbReference type="ARBA" id="ARBA00022777"/>
    </source>
</evidence>
<keyword evidence="5" id="KW-0690">Ribosome biogenesis</keyword>
<evidence type="ECO:0000256" key="9">
    <source>
        <dbReference type="ARBA" id="ARBA00022737"/>
    </source>
</evidence>
<evidence type="ECO:0000256" key="2">
    <source>
        <dbReference type="ARBA" id="ARBA00011031"/>
    </source>
</evidence>
<evidence type="ECO:0000256" key="1">
    <source>
        <dbReference type="ARBA" id="ARBA00004604"/>
    </source>
</evidence>
<dbReference type="InterPro" id="IPR003152">
    <property type="entry name" value="FATC_dom"/>
</dbReference>
<dbReference type="InterPro" id="IPR014009">
    <property type="entry name" value="PIK_FAT"/>
</dbReference>
<keyword evidence="23" id="KW-1185">Reference proteome</keyword>
<keyword evidence="12" id="KW-0418">Kinase</keyword>
<dbReference type="PROSITE" id="PS51190">
    <property type="entry name" value="FATC"/>
    <property type="match status" value="1"/>
</dbReference>
<dbReference type="InterPro" id="IPR003151">
    <property type="entry name" value="PIK-rel_kinase_FAT"/>
</dbReference>
<sequence length="2982" mass="343740">GFPQSSSICLLDIILWLLEQCGRPQTECRHKAMKLFFEFVPLLPGKKLPALWLDDLIKKEGAVYLINRFEGGGHGDKKQSGILCFPTLHDLQEPFNLSATVQWMNMLLAALDCYNTFIGMRFIKPNCVLGHNESSFLKSLRFFIKHLSVEDIIAAEKCFTTVSKSGLFSPQEVEEYNFNKCTIIVRIMEFVSMFIETCQQEYWKDLEGNLFSDAFWELVAITVCDPSSIGFNTADVEVIKNLPEICIQLMNSVVKSPFRSDLEASLRNRITLNSIEDLLSVDLYNPEAICDRVKMCTTLSACTQLYKAHLLNCVVPTQVAAYSTVGSKILLAVYKGIAPTVERKSLPSLDISSKRLAEGILQLAFMLGGQCEELVSLLLNTVLLSVPVSGTSEKNFINFSHGEYFYNLFSDTINAELLNNLDSVVVHLLKSSTDNRKMVSSVLNGMLDQSFRQHTIRKQQGMKLVNKIIYNWTQLESWWDNDSSAESKMAVLTLLAKVLQIDSSVCFDANHPAFAEVFKTYLSILTDQKLGLNLKSQAVIILPFFTNLTGTIHAELKKTLDQFIAFNFPVQSDEFPKGTLRYNNYVDCIKKLLDALELSNSPMLLQLMSEVLCRDSKHFMEELFQSSFKKVIKRSSCDNQIILIDVLHNMFKTENLKPNRTLESILDRCLLTLIWNCSVDALKIFFRNIILVLMENLKSRFIKISEAAFENQITMKWGYFKMLEVLYSRLSKDEIFSKESIINQAYQGSSNTEGNELTKALIKLCYDAFTENMCGETQLLEKRRQYHCAAYNCAIAVICCAFSEMKFYQVFLFTEKKEKNLLIFENLIDHQKNYTFPIEVEVPMEKKKKYLAIRKEAREASSSDFDEPQYISSQSYMEGSSLSEEMSQFDFSTGVQSFSYRSQDKIIDQSGTSKKELKTEAKTFNEVMEFEMDELNQHECMTAMSALIKHMHCREITPKVEEGTSPQDLPPWMKFLHGKLSNTSTSLNIRLFISKLIVNTEEVFRSYAKFWIGPVLQLIVSGNNGGPGIHYMVVETLVTILSWSSIATPKGLAKDEILANRLLEFLMKNVFHEKKAVYRHNLEIIKTVLECWKDCLSVPYRLIYESFCGTDPNTKDNSVGIQLLGLVLANKFSPFDLKCGIDEERQVEIVFLIYKYFKSLANNLAFTRFKEVYIAAAEVIGLTIRYMAEREKRTEGLIFDYTVKELKLHQGNKSDKFIMCLNQIVKHFPPFADRFMTFVLFLLPKLHGIFKTQCLEIIMCRAEEIPDLFIELKSKEFSQIMRNRDNERQRVCLDIIYKMLSRLKPIELHDFMATITTFSSHTFPGCRERMYDIYMWIYDNYRDQESQNDSTSLEVFRMAKEGLLQGLVDENTELQVIVRNFWSDETRLPARTVERMLAILSSLYSTKIEKNYLSLATNLLLEMTSRSPDYTRKMFEHPLSECKFQDYTVDSSWRFHNTILTPMFLETQASQSMHRFRTQRTLQVNEPVEGQLRATQQQFQFTPTQNIAVRSSFNWLTGSSIDTLADYSVDNSESSTALLFATKRSEKMRQAPLKPVGSNFGMQKLGLPGDETDSKTKGIEERSEILRLRRRFLKDHEKLSIIYAKREIAEQQKKKAVKLEQKMKQDAQIILYRKYRHGDLPDIQIAYSNLIAPLQALAQKDPTIAKQLFSCLFSGILAELKNADLTNYLNLSKKLLEHFNNFLSNSLSYFPPFIACIQDMCYKHDELLNLNATNVSTSSLASLQQPMGIVLLERGLLNLEPSNEPPSKKMRLRTEIPPDLVRWIELAKLYRSVGEYDVLRGIFSGKIGTKKITQHALNAEARSDYAKAAKLYDEALSQSFSDGESSDTEKDFWELASLDCYNHLTEWKSLEYCSIVNIDSSKPPDLNKMWNDPFYQETYLPYLIRSKIKLLLNGQCDQCLLTFIDEAMKVEQRKALIETFYSQELSLLYILQDDFDRAKYYINNGIQIFMQVYSSIDSLLYQSRMTKLQSVQALTETQDFISFISNIGNLSSLSALKKLLHNWMGRYPDSKMDPMNIWDDIISNRCFFLDKIKDKLPPHEMSESIEIDDLNIFSTEDDRCEDVISLIKHSKFAMKMKMADSARKQKNFSVAMKILKELHRESKSNEDWLVKWVHSYCQYSHSRSKALSCPEQILTVLKTISLLDDVKTEYLNKDTQACRYQNLLLGTTYRIMADALSKEPSCLDQIDETKAIRVIELSESKNEVVGGLYRKSLLHLMDSVKKATEEEQSHSIDRIDIRGIVKAYMSLVDFCDSQLRKTEVNSAAVMDQTFYQKLPEIMVEKMIKALKLNSEEARMKFPRLLQIIEIYPSETLDLMAREICTVPCWQFICWINQMMAMLDKKESIAVQHIIEEIAENYPQALVYPFMISSENYDFEETVIGSKNREYVERIKSKLDRDGVAKDLICALQQLSNPDLLFQDWKEEMSNELSKAKINKNKIKEIYKEMYRNIGNANDTFTGAFRRRFCEKYIRQFDNMFGIDGSKLLNMKADQFCKTVEPLMAKIRDEEQRNKEPGNLKEYSPWLSKFTPEFLRSELEIPGQYTGKCKPMSEYHVKISGFDERVKVMSSIRKPKRIVIQGNNERDYPFLVKGGEDLRQDQRIEQLFDIMNIILSNDAACSQRHMQLKTYQVIPMTKRIGLIEWLEKTCTLKEFILGSMTENEEKNYNSKNGPLEHYIAWLDKKGKVGDPRQHIAAYKNYGRSATVASFQDREALVPQDLLRRAFIKMSMTPEAFLALRSHFARSHALLCISHWILGIGDRHLSNFMVNMETGGIIGIDFGHAFGSATQFLLVPEMMPFRLTRQIVSLMLPMKETGLFDSVMVHALRAYRSNPGLLVTTMDVFIKEPSLDWKNLELKQMKKKGEWIRNVDTSSVNWYPVQKIDCAKRKLAGANPAEITCEELRLGHEASHVYQQFLSVARGNKDYNHRANEPPDGLSEEAQVQCLIDQATDPNIIGRVWKGWEAWI</sequence>
<dbReference type="GO" id="GO:0008630">
    <property type="term" value="P:intrinsic apoptotic signaling pathway in response to DNA damage"/>
    <property type="evidence" value="ECO:0007669"/>
    <property type="project" value="TreeGrafter"/>
</dbReference>
<keyword evidence="16" id="KW-0539">Nucleus</keyword>
<keyword evidence="8" id="KW-0808">Transferase</keyword>
<comment type="subcellular location">
    <subcellularLocation>
        <location evidence="1">Nucleus</location>
        <location evidence="1">Nucleolus</location>
    </subcellularLocation>
</comment>
<dbReference type="InterPro" id="IPR046803">
    <property type="entry name" value="DNAPKcs_CC1-2"/>
</dbReference>
<feature type="domain" description="FAT" evidence="20">
    <location>
        <begin position="1734"/>
        <end position="2391"/>
    </location>
</feature>
<dbReference type="GO" id="GO:0005730">
    <property type="term" value="C:nucleolus"/>
    <property type="evidence" value="ECO:0007669"/>
    <property type="project" value="UniProtKB-SubCell"/>
</dbReference>
<dbReference type="PROSITE" id="PS00916">
    <property type="entry name" value="PI3_4_KINASE_2"/>
    <property type="match status" value="1"/>
</dbReference>
<evidence type="ECO:0000259" key="20">
    <source>
        <dbReference type="PROSITE" id="PS51189"/>
    </source>
</evidence>
<evidence type="ECO:0000259" key="19">
    <source>
        <dbReference type="PROSITE" id="PS50290"/>
    </source>
</evidence>
<dbReference type="PROSITE" id="PS50290">
    <property type="entry name" value="PI3_4_KINASE_3"/>
    <property type="match status" value="1"/>
</dbReference>
<comment type="caution">
    <text evidence="22">The sequence shown here is derived from an EMBL/GenBank/DDBJ whole genome shotgun (WGS) entry which is preliminary data.</text>
</comment>
<evidence type="ECO:0000256" key="16">
    <source>
        <dbReference type="ARBA" id="ARBA00023242"/>
    </source>
</evidence>
<reference evidence="22" key="1">
    <citation type="thesis" date="2020" institute="ProQuest LLC" country="789 East Eisenhower Parkway, Ann Arbor, MI, USA">
        <title>Comparative Genomics and Chromosome Evolution.</title>
        <authorList>
            <person name="Mudd A.B."/>
        </authorList>
    </citation>
    <scope>NUCLEOTIDE SEQUENCE</scope>
    <source>
        <strain evidence="22">Female2</strain>
        <tissue evidence="22">Blood</tissue>
    </source>
</reference>
<keyword evidence="18" id="KW-0732">Signal</keyword>
<keyword evidence="6" id="KW-0723">Serine/threonine-protein kinase</keyword>
<dbReference type="SMART" id="SM00146">
    <property type="entry name" value="PI3Kc"/>
    <property type="match status" value="1"/>
</dbReference>
<name>A0A8T2JET0_9PIPI</name>
<keyword evidence="10" id="KW-0547">Nucleotide-binding</keyword>
<feature type="non-terminal residue" evidence="22">
    <location>
        <position position="2982"/>
    </location>
</feature>
<evidence type="ECO:0000256" key="17">
    <source>
        <dbReference type="SAM" id="MobiDB-lite"/>
    </source>
</evidence>
<dbReference type="InterPro" id="IPR036940">
    <property type="entry name" value="PI3/4_kinase_cat_sf"/>
</dbReference>
<evidence type="ECO:0000256" key="11">
    <source>
        <dbReference type="ARBA" id="ARBA00022763"/>
    </source>
</evidence>
<feature type="domain" description="FATC" evidence="21">
    <location>
        <begin position="2950"/>
        <end position="2982"/>
    </location>
</feature>
<dbReference type="Pfam" id="PF19704">
    <property type="entry name" value="DNAPKcs_CC5"/>
    <property type="match status" value="1"/>
</dbReference>
<evidence type="ECO:0000313" key="23">
    <source>
        <dbReference type="Proteomes" id="UP000812440"/>
    </source>
</evidence>
<dbReference type="SUPFAM" id="SSF56112">
    <property type="entry name" value="Protein kinase-like (PK-like)"/>
    <property type="match status" value="1"/>
</dbReference>
<dbReference type="PROSITE" id="PS00915">
    <property type="entry name" value="PI3_4_KINASE_1"/>
    <property type="match status" value="1"/>
</dbReference>
<dbReference type="EC" id="2.7.11.1" evidence="3"/>
<dbReference type="Pfam" id="PF02259">
    <property type="entry name" value="FAT"/>
    <property type="match status" value="1"/>
</dbReference>
<evidence type="ECO:0000256" key="14">
    <source>
        <dbReference type="ARBA" id="ARBA00022840"/>
    </source>
</evidence>
<evidence type="ECO:0000256" key="10">
    <source>
        <dbReference type="ARBA" id="ARBA00022741"/>
    </source>
</evidence>
<dbReference type="InterPro" id="IPR016024">
    <property type="entry name" value="ARM-type_fold"/>
</dbReference>
<feature type="signal peptide" evidence="18">
    <location>
        <begin position="1"/>
        <end position="24"/>
    </location>
</feature>
<dbReference type="GO" id="GO:0042254">
    <property type="term" value="P:ribosome biogenesis"/>
    <property type="evidence" value="ECO:0007669"/>
    <property type="project" value="UniProtKB-KW"/>
</dbReference>
<dbReference type="InterPro" id="IPR000403">
    <property type="entry name" value="PI3/4_kinase_cat_dom"/>
</dbReference>
<feature type="region of interest" description="Disordered" evidence="17">
    <location>
        <begin position="1553"/>
        <end position="1576"/>
    </location>
</feature>
<dbReference type="InterPro" id="IPR045581">
    <property type="entry name" value="DNAPKcs_CC5"/>
</dbReference>
<dbReference type="GO" id="GO:0004677">
    <property type="term" value="F:DNA-dependent protein kinase activity"/>
    <property type="evidence" value="ECO:0007669"/>
    <property type="project" value="InterPro"/>
</dbReference>
<comment type="similarity">
    <text evidence="2">Belongs to the PI3/PI4-kinase family.</text>
</comment>
<evidence type="ECO:0000256" key="4">
    <source>
        <dbReference type="ARBA" id="ARBA00018077"/>
    </source>
</evidence>
<evidence type="ECO:0000256" key="15">
    <source>
        <dbReference type="ARBA" id="ARBA00023204"/>
    </source>
</evidence>
<evidence type="ECO:0000256" key="18">
    <source>
        <dbReference type="SAM" id="SignalP"/>
    </source>
</evidence>
<protein>
    <recommendedName>
        <fullName evidence="4">DNA-dependent protein kinase catalytic subunit</fullName>
        <ecNumber evidence="3">2.7.11.1</ecNumber>
    </recommendedName>
</protein>
<keyword evidence="14" id="KW-0067">ATP-binding</keyword>
<dbReference type="CDD" id="cd05172">
    <property type="entry name" value="PIKKc_DNA-PK"/>
    <property type="match status" value="1"/>
</dbReference>